<feature type="binding site" evidence="14">
    <location>
        <position position="184"/>
    </location>
    <ligand>
        <name>ATP</name>
        <dbReference type="ChEBI" id="CHEBI:30616"/>
    </ligand>
</feature>
<feature type="binding site" evidence="14">
    <location>
        <position position="102"/>
    </location>
    <ligand>
        <name>ATP</name>
        <dbReference type="ChEBI" id="CHEBI:30616"/>
    </ligand>
</feature>
<dbReference type="PANTHER" id="PTHR17490:SF16">
    <property type="entry name" value="THREONYLCARBAMOYL-AMP SYNTHASE"/>
    <property type="match status" value="1"/>
</dbReference>
<evidence type="ECO:0000256" key="10">
    <source>
        <dbReference type="ARBA" id="ARBA00022840"/>
    </source>
</evidence>
<keyword evidence="8 13" id="KW-0548">Nucleotidyltransferase</keyword>
<dbReference type="AlphaFoldDB" id="M9RT93"/>
<dbReference type="HOGENOM" id="CLU_031397_0_2_5"/>
<dbReference type="Pfam" id="PF03481">
    <property type="entry name" value="Sua5_C"/>
    <property type="match status" value="1"/>
</dbReference>
<name>M9RT93_9RHOB</name>
<dbReference type="STRING" id="391616.OA238_c37670"/>
<reference evidence="16 17" key="1">
    <citation type="journal article" date="2013" name="PLoS ONE">
        <title>Poles Apart: Arctic and Antarctic Octadecabacter strains Share High Genome Plasticity and a New Type of Xanthorhodopsin.</title>
        <authorList>
            <person name="Vollmers J."/>
            <person name="Voget S."/>
            <person name="Dietrich S."/>
            <person name="Gollnow K."/>
            <person name="Smits M."/>
            <person name="Meyer K."/>
            <person name="Brinkhoff T."/>
            <person name="Simon M."/>
            <person name="Daniel R."/>
        </authorList>
    </citation>
    <scope>NUCLEOTIDE SEQUENCE [LARGE SCALE GENOMIC DNA]</scope>
    <source>
        <strain evidence="16 17">238</strain>
    </source>
</reference>
<comment type="subcellular location">
    <subcellularLocation>
        <location evidence="1 13">Cytoplasm</location>
    </subcellularLocation>
</comment>
<dbReference type="PANTHER" id="PTHR17490">
    <property type="entry name" value="SUA5"/>
    <property type="match status" value="1"/>
</dbReference>
<evidence type="ECO:0000256" key="5">
    <source>
        <dbReference type="ARBA" id="ARBA00022490"/>
    </source>
</evidence>
<keyword evidence="17" id="KW-1185">Reference proteome</keyword>
<comment type="catalytic activity">
    <reaction evidence="12 13">
        <text>L-threonine + hydrogencarbonate + ATP = L-threonylcarbamoyladenylate + diphosphate + H2O</text>
        <dbReference type="Rhea" id="RHEA:36407"/>
        <dbReference type="ChEBI" id="CHEBI:15377"/>
        <dbReference type="ChEBI" id="CHEBI:17544"/>
        <dbReference type="ChEBI" id="CHEBI:30616"/>
        <dbReference type="ChEBI" id="CHEBI:33019"/>
        <dbReference type="ChEBI" id="CHEBI:57926"/>
        <dbReference type="ChEBI" id="CHEBI:73682"/>
        <dbReference type="EC" id="2.7.7.87"/>
    </reaction>
</comment>
<dbReference type="KEGG" id="oar:OA238_c37670"/>
<evidence type="ECO:0000259" key="15">
    <source>
        <dbReference type="PROSITE" id="PS51163"/>
    </source>
</evidence>
<evidence type="ECO:0000256" key="8">
    <source>
        <dbReference type="ARBA" id="ARBA00022695"/>
    </source>
</evidence>
<dbReference type="Proteomes" id="UP000004688">
    <property type="component" value="Chromosome"/>
</dbReference>
<dbReference type="GO" id="GO:0008033">
    <property type="term" value="P:tRNA processing"/>
    <property type="evidence" value="ECO:0007669"/>
    <property type="project" value="UniProtKB-KW"/>
</dbReference>
<dbReference type="Gene3D" id="3.40.50.11030">
    <property type="entry name" value="Threonylcarbamoyl-AMP synthase, C-terminal domain"/>
    <property type="match status" value="1"/>
</dbReference>
<keyword evidence="6 13" id="KW-0808">Transferase</keyword>
<dbReference type="EC" id="2.7.7.87" evidence="3 13"/>
<dbReference type="Gene3D" id="3.90.870.10">
    <property type="entry name" value="DHBP synthase"/>
    <property type="match status" value="1"/>
</dbReference>
<proteinExistence type="inferred from homology"/>
<dbReference type="InterPro" id="IPR005145">
    <property type="entry name" value="Sua5_C"/>
</dbReference>
<gene>
    <name evidence="16" type="ORF">OA238_c37670</name>
</gene>
<comment type="similarity">
    <text evidence="2 13">Belongs to the SUA5 family.</text>
</comment>
<comment type="function">
    <text evidence="13">Required for the formation of a threonylcarbamoyl group on adenosine at position 37 (t(6)A37) in tRNAs that read codons beginning with adenine.</text>
</comment>
<dbReference type="GO" id="GO:0000049">
    <property type="term" value="F:tRNA binding"/>
    <property type="evidence" value="ECO:0007669"/>
    <property type="project" value="TreeGrafter"/>
</dbReference>
<dbReference type="GO" id="GO:0061710">
    <property type="term" value="F:L-threonylcarbamoyladenylate synthase"/>
    <property type="evidence" value="ECO:0007669"/>
    <property type="project" value="UniProtKB-EC"/>
</dbReference>
<evidence type="ECO:0000256" key="1">
    <source>
        <dbReference type="ARBA" id="ARBA00004496"/>
    </source>
</evidence>
<evidence type="ECO:0000256" key="14">
    <source>
        <dbReference type="PIRSR" id="PIRSR004930-1"/>
    </source>
</evidence>
<keyword evidence="7 13" id="KW-0819">tRNA processing</keyword>
<feature type="domain" description="YrdC-like" evidence="15">
    <location>
        <begin position="53"/>
        <end position="239"/>
    </location>
</feature>
<dbReference type="GO" id="GO:0003725">
    <property type="term" value="F:double-stranded RNA binding"/>
    <property type="evidence" value="ECO:0007669"/>
    <property type="project" value="UniProtKB-UniRule"/>
</dbReference>
<dbReference type="GO" id="GO:0005737">
    <property type="term" value="C:cytoplasm"/>
    <property type="evidence" value="ECO:0007669"/>
    <property type="project" value="UniProtKB-SubCell"/>
</dbReference>
<evidence type="ECO:0000256" key="6">
    <source>
        <dbReference type="ARBA" id="ARBA00022679"/>
    </source>
</evidence>
<dbReference type="eggNOG" id="COG0009">
    <property type="taxonomic scope" value="Bacteria"/>
</dbReference>
<evidence type="ECO:0000313" key="16">
    <source>
        <dbReference type="EMBL" id="AGI73716.1"/>
    </source>
</evidence>
<dbReference type="InterPro" id="IPR017945">
    <property type="entry name" value="DHBP_synth_RibB-like_a/b_dom"/>
</dbReference>
<feature type="binding site" evidence="14">
    <location>
        <position position="235"/>
    </location>
    <ligand>
        <name>ATP</name>
        <dbReference type="ChEBI" id="CHEBI:30616"/>
    </ligand>
</feature>
<sequence>MGSWFRRRGSIAWIRKKGSVCGQQQEGYLHEHDPQPKRDVMNNLTTRIFATDQAELDAAARVLAGGGLVAFPTETVYGLGVDARNSDAVARLYQAKGRPSFNPLIVHVGSIEAAKQFVEFDHTALVLAQAFWPGALTLVLPLRRDSAISPLVTAGLETLAIRVPDHSVANGLLAAFGGPVAAPSANPSGQVSPTKFAHVRDLMTGRIDGIVDGGDCGVGLESTIVATKPTPTLLRAGGLPVEAIEAALGYDLALAGDTSAPSSPGQLASHYAPAGTVRLNAQTVEAGETLLGFGPVDAALNLSPSGDLIHAAARLFDALHQLNAMGAARIAVSPIPDHGLGRAINDRLRRAAAPR</sequence>
<feature type="binding site" evidence="14">
    <location>
        <position position="98"/>
    </location>
    <ligand>
        <name>ATP</name>
        <dbReference type="ChEBI" id="CHEBI:30616"/>
    </ligand>
</feature>
<evidence type="ECO:0000256" key="2">
    <source>
        <dbReference type="ARBA" id="ARBA00007663"/>
    </source>
</evidence>
<feature type="binding site" evidence="14">
    <location>
        <position position="192"/>
    </location>
    <ligand>
        <name>ATP</name>
        <dbReference type="ChEBI" id="CHEBI:30616"/>
    </ligand>
</feature>
<keyword evidence="10 13" id="KW-0067">ATP-binding</keyword>
<dbReference type="Pfam" id="PF01300">
    <property type="entry name" value="Sua5_yciO_yrdC"/>
    <property type="match status" value="1"/>
</dbReference>
<evidence type="ECO:0000256" key="11">
    <source>
        <dbReference type="ARBA" id="ARBA00029774"/>
    </source>
</evidence>
<organism evidence="16 17">
    <name type="scientific">Octadecabacter arcticus 238</name>
    <dbReference type="NCBI Taxonomy" id="391616"/>
    <lineage>
        <taxon>Bacteria</taxon>
        <taxon>Pseudomonadati</taxon>
        <taxon>Pseudomonadota</taxon>
        <taxon>Alphaproteobacteria</taxon>
        <taxon>Rhodobacterales</taxon>
        <taxon>Roseobacteraceae</taxon>
        <taxon>Octadecabacter</taxon>
    </lineage>
</organism>
<feature type="binding site" evidence="14">
    <location>
        <position position="158"/>
    </location>
    <ligand>
        <name>ATP</name>
        <dbReference type="ChEBI" id="CHEBI:30616"/>
    </ligand>
</feature>
<feature type="binding site" evidence="14">
    <location>
        <position position="107"/>
    </location>
    <ligand>
        <name>L-threonine</name>
        <dbReference type="ChEBI" id="CHEBI:57926"/>
    </ligand>
</feature>
<dbReference type="PIRSF" id="PIRSF004930">
    <property type="entry name" value="Tln_factor_SUA5"/>
    <property type="match status" value="1"/>
</dbReference>
<protein>
    <recommendedName>
        <fullName evidence="4 13">Threonylcarbamoyl-AMP synthase</fullName>
        <shortName evidence="13">TC-AMP synthase</shortName>
        <ecNumber evidence="3 13">2.7.7.87</ecNumber>
    </recommendedName>
    <alternativeName>
        <fullName evidence="11 13">L-threonylcarbamoyladenylate synthase</fullName>
    </alternativeName>
</protein>
<dbReference type="NCBIfam" id="TIGR00057">
    <property type="entry name" value="L-threonylcarbamoyladenylate synthase"/>
    <property type="match status" value="1"/>
</dbReference>
<feature type="binding site" evidence="14">
    <location>
        <position position="162"/>
    </location>
    <ligand>
        <name>L-threonine</name>
        <dbReference type="ChEBI" id="CHEBI:57926"/>
    </ligand>
</feature>
<evidence type="ECO:0000256" key="4">
    <source>
        <dbReference type="ARBA" id="ARBA00015492"/>
    </source>
</evidence>
<dbReference type="InterPro" id="IPR010923">
    <property type="entry name" value="T(6)A37_SUA5"/>
</dbReference>
<evidence type="ECO:0000256" key="9">
    <source>
        <dbReference type="ARBA" id="ARBA00022741"/>
    </source>
</evidence>
<feature type="binding site" evidence="14">
    <location>
        <position position="271"/>
    </location>
    <ligand>
        <name>ATP</name>
        <dbReference type="ChEBI" id="CHEBI:30616"/>
    </ligand>
</feature>
<dbReference type="SUPFAM" id="SSF55821">
    <property type="entry name" value="YrdC/RibB"/>
    <property type="match status" value="1"/>
</dbReference>
<evidence type="ECO:0000313" key="17">
    <source>
        <dbReference type="Proteomes" id="UP000004688"/>
    </source>
</evidence>
<evidence type="ECO:0000256" key="3">
    <source>
        <dbReference type="ARBA" id="ARBA00012584"/>
    </source>
</evidence>
<evidence type="ECO:0000256" key="7">
    <source>
        <dbReference type="ARBA" id="ARBA00022694"/>
    </source>
</evidence>
<feature type="binding site" evidence="14">
    <location>
        <position position="182"/>
    </location>
    <ligand>
        <name>L-threonine</name>
        <dbReference type="ChEBI" id="CHEBI:57926"/>
    </ligand>
</feature>
<feature type="binding site" evidence="14">
    <location>
        <position position="222"/>
    </location>
    <ligand>
        <name>L-threonine</name>
        <dbReference type="ChEBI" id="CHEBI:57926"/>
    </ligand>
</feature>
<accession>M9RT93</accession>
<feature type="binding site" evidence="14">
    <location>
        <position position="75"/>
    </location>
    <ligand>
        <name>L-threonine</name>
        <dbReference type="ChEBI" id="CHEBI:57926"/>
    </ligand>
</feature>
<dbReference type="GO" id="GO:0005524">
    <property type="term" value="F:ATP binding"/>
    <property type="evidence" value="ECO:0007669"/>
    <property type="project" value="UniProtKB-UniRule"/>
</dbReference>
<dbReference type="PROSITE" id="PS51163">
    <property type="entry name" value="YRDC"/>
    <property type="match status" value="1"/>
</dbReference>
<dbReference type="GO" id="GO:0006450">
    <property type="term" value="P:regulation of translational fidelity"/>
    <property type="evidence" value="ECO:0007669"/>
    <property type="project" value="TreeGrafter"/>
</dbReference>
<dbReference type="InterPro" id="IPR006070">
    <property type="entry name" value="Sua5-like_dom"/>
</dbReference>
<dbReference type="InterPro" id="IPR038385">
    <property type="entry name" value="Sua5/YwlC_C"/>
</dbReference>
<keyword evidence="5 13" id="KW-0963">Cytoplasm</keyword>
<evidence type="ECO:0000256" key="12">
    <source>
        <dbReference type="ARBA" id="ARBA00048366"/>
    </source>
</evidence>
<dbReference type="EMBL" id="CP003742">
    <property type="protein sequence ID" value="AGI73716.1"/>
    <property type="molecule type" value="Genomic_DNA"/>
</dbReference>
<keyword evidence="9 13" id="KW-0547">Nucleotide-binding</keyword>
<dbReference type="InterPro" id="IPR050156">
    <property type="entry name" value="TC-AMP_synthase_SUA5"/>
</dbReference>
<evidence type="ECO:0000256" key="13">
    <source>
        <dbReference type="PIRNR" id="PIRNR004930"/>
    </source>
</evidence>